<name>A0A0C1QM83_9CYAN</name>
<evidence type="ECO:0000256" key="1">
    <source>
        <dbReference type="ARBA" id="ARBA00004196"/>
    </source>
</evidence>
<feature type="coiled-coil region" evidence="3">
    <location>
        <begin position="105"/>
        <end position="139"/>
    </location>
</feature>
<dbReference type="NCBIfam" id="TIGR02971">
    <property type="entry name" value="heterocyst_DevB"/>
    <property type="match status" value="1"/>
</dbReference>
<reference evidence="4" key="2">
    <citation type="submission" date="2019-11" db="EMBL/GenBank/DDBJ databases">
        <title>Improved Assembly of Tolypothrix boutellei genome.</title>
        <authorList>
            <person name="Sarangi A.N."/>
            <person name="Mukherjee M."/>
            <person name="Ghosh S."/>
            <person name="Singh D."/>
            <person name="Das A."/>
            <person name="Kant S."/>
            <person name="Prusty A."/>
            <person name="Tripathy S."/>
        </authorList>
    </citation>
    <scope>NUCLEOTIDE SEQUENCE</scope>
    <source>
        <strain evidence="4">VB521301</strain>
    </source>
</reference>
<dbReference type="Gene3D" id="2.40.30.170">
    <property type="match status" value="1"/>
</dbReference>
<dbReference type="PANTHER" id="PTHR32347">
    <property type="entry name" value="EFFLUX SYSTEM COMPONENT YKNX-RELATED"/>
    <property type="match status" value="1"/>
</dbReference>
<dbReference type="GO" id="GO:0030313">
    <property type="term" value="C:cell envelope"/>
    <property type="evidence" value="ECO:0007669"/>
    <property type="project" value="UniProtKB-SubCell"/>
</dbReference>
<dbReference type="PRINTS" id="PR01490">
    <property type="entry name" value="RTXTOXIND"/>
</dbReference>
<evidence type="ECO:0000256" key="3">
    <source>
        <dbReference type="SAM" id="Coils"/>
    </source>
</evidence>
<dbReference type="Proteomes" id="UP000029738">
    <property type="component" value="Unassembled WGS sequence"/>
</dbReference>
<dbReference type="InterPro" id="IPR050465">
    <property type="entry name" value="UPF0194_transport"/>
</dbReference>
<comment type="subcellular location">
    <subcellularLocation>
        <location evidence="1">Cell envelope</location>
    </subcellularLocation>
</comment>
<gene>
    <name evidence="5" type="ORF">DA73_0235465</name>
    <name evidence="4" type="ORF">DA73_0400034670</name>
</gene>
<evidence type="ECO:0000256" key="2">
    <source>
        <dbReference type="ARBA" id="ARBA00023054"/>
    </source>
</evidence>
<accession>A0A0C1QM83</accession>
<dbReference type="OrthoDB" id="556614at2"/>
<reference evidence="5" key="1">
    <citation type="journal article" date="2015" name="Genome Announc.">
        <title>Draft Genome Sequence of Tolypothrix boutellei Strain VB521301.</title>
        <authorList>
            <person name="Chandrababunaidu M.M."/>
            <person name="Singh D."/>
            <person name="Sen D."/>
            <person name="Bhan S."/>
            <person name="Das S."/>
            <person name="Gupta A."/>
            <person name="Adhikary S.P."/>
            <person name="Tripathy S."/>
        </authorList>
    </citation>
    <scope>NUCLEOTIDE SEQUENCE</scope>
    <source>
        <strain evidence="5">VB521301</strain>
    </source>
</reference>
<dbReference type="PANTHER" id="PTHR32347:SF27">
    <property type="entry name" value="RND EFFLUX PUMP MEMBRANE FUSION PROTEIN BARREL-SANDWICH DOMAIN-CONTAINING PROTEIN"/>
    <property type="match status" value="1"/>
</dbReference>
<dbReference type="InterPro" id="IPR014315">
    <property type="entry name" value="ABC_heterocyst_DevB"/>
</dbReference>
<dbReference type="STRING" id="1479485.DA73_0235465"/>
<dbReference type="AlphaFoldDB" id="A0A0C1QM83"/>
<keyword evidence="2 3" id="KW-0175">Coiled coil</keyword>
<evidence type="ECO:0000313" key="4">
    <source>
        <dbReference type="EMBL" id="KAF3890033.1"/>
    </source>
</evidence>
<dbReference type="Gene3D" id="1.10.287.470">
    <property type="entry name" value="Helix hairpin bin"/>
    <property type="match status" value="1"/>
</dbReference>
<evidence type="ECO:0000313" key="6">
    <source>
        <dbReference type="Proteomes" id="UP000029738"/>
    </source>
</evidence>
<dbReference type="Gene3D" id="2.40.50.100">
    <property type="match status" value="1"/>
</dbReference>
<comment type="caution">
    <text evidence="5">The sequence shown here is derived from an EMBL/GenBank/DDBJ whole genome shotgun (WGS) entry which is preliminary data.</text>
</comment>
<dbReference type="RefSeq" id="WP_038078280.1">
    <property type="nucleotide sequence ID" value="NZ_JHEG04000001.1"/>
</dbReference>
<feature type="coiled-coil region" evidence="3">
    <location>
        <begin position="163"/>
        <end position="343"/>
    </location>
</feature>
<protein>
    <submittedName>
        <fullName evidence="4">Biotin/lipoyl-binding protein</fullName>
    </submittedName>
    <submittedName>
        <fullName evidence="5">Hemolysin D</fullName>
    </submittedName>
</protein>
<proteinExistence type="predicted"/>
<evidence type="ECO:0000313" key="5">
    <source>
        <dbReference type="EMBL" id="KIE06634.1"/>
    </source>
</evidence>
<dbReference type="EMBL" id="JHEG02000059">
    <property type="protein sequence ID" value="KIE06634.1"/>
    <property type="molecule type" value="Genomic_DNA"/>
</dbReference>
<dbReference type="EMBL" id="JHEG04000001">
    <property type="protein sequence ID" value="KAF3890033.1"/>
    <property type="molecule type" value="Genomic_DNA"/>
</dbReference>
<sequence>MLEHSSKFEGSSPLKPFLRPPALLVLLATFIAGGLSLYTVQKFQSNAAASQQQPTIVPEIKTVTALGRLEPKGEVVKLSAPVSAEGSRVEQLLVREGTMVQQGQLIAILDNRDRLAAALSEAQEQVRVAQANLAQVKAGAKQGEINAQKATVARIQVERETEIEAQKATVARLQAEKDTAIEAQKATVARLEAEKETEIEAQKATIAQFQAQVDNSQAEYQRYKKLYEQGAIAISLLDNKRLTLATAQQQQAQAKANLKRIEASRNQQLTEARANLKRIEATGEQQLAEARANLKRIETSRDQQIKESSSTLDRIAEVRAVDVATAQAEVNRAIAAVKKAEANLRQAFVRSPQEGQVLKIYSRPGEVVSDEGIADMGQTSQMYAVAEVYQSDIKKVRTGQRVRLTSESMPDELQGVVERVGWQVQRQNVVNSDPTSNIDARVVEVHVRLDVSSSRKAAQFSNLQITATIAL</sequence>
<keyword evidence="6" id="KW-1185">Reference proteome</keyword>
<organism evidence="5">
    <name type="scientific">Tolypothrix bouteillei VB521301</name>
    <dbReference type="NCBI Taxonomy" id="1479485"/>
    <lineage>
        <taxon>Bacteria</taxon>
        <taxon>Bacillati</taxon>
        <taxon>Cyanobacteriota</taxon>
        <taxon>Cyanophyceae</taxon>
        <taxon>Nostocales</taxon>
        <taxon>Tolypothrichaceae</taxon>
        <taxon>Tolypothrix</taxon>
    </lineage>
</organism>
<dbReference type="SUPFAM" id="SSF111369">
    <property type="entry name" value="HlyD-like secretion proteins"/>
    <property type="match status" value="1"/>
</dbReference>